<dbReference type="Gene3D" id="6.10.250.690">
    <property type="match status" value="1"/>
</dbReference>
<dbReference type="EMBL" id="FNJL01000040">
    <property type="protein sequence ID" value="SDP90318.1"/>
    <property type="molecule type" value="Genomic_DNA"/>
</dbReference>
<dbReference type="InterPro" id="IPR016032">
    <property type="entry name" value="Sig_transdc_resp-reg_C-effctor"/>
</dbReference>
<proteinExistence type="predicted"/>
<organism evidence="10 11">
    <name type="scientific">Paracidovorax cattleyae</name>
    <dbReference type="NCBI Taxonomy" id="80868"/>
    <lineage>
        <taxon>Bacteria</taxon>
        <taxon>Pseudomonadati</taxon>
        <taxon>Pseudomonadota</taxon>
        <taxon>Betaproteobacteria</taxon>
        <taxon>Burkholderiales</taxon>
        <taxon>Comamonadaceae</taxon>
        <taxon>Paracidovorax</taxon>
    </lineage>
</organism>
<dbReference type="InterPro" id="IPR036388">
    <property type="entry name" value="WH-like_DNA-bd_sf"/>
</dbReference>
<dbReference type="GO" id="GO:0005829">
    <property type="term" value="C:cytosol"/>
    <property type="evidence" value="ECO:0007669"/>
    <property type="project" value="TreeGrafter"/>
</dbReference>
<feature type="DNA-binding region" description="OmpR/PhoB-type" evidence="7">
    <location>
        <begin position="140"/>
        <end position="239"/>
    </location>
</feature>
<reference evidence="11" key="1">
    <citation type="submission" date="2016-10" db="EMBL/GenBank/DDBJ databases">
        <authorList>
            <person name="Varghese N."/>
            <person name="Submissions S."/>
        </authorList>
    </citation>
    <scope>NUCLEOTIDE SEQUENCE [LARGE SCALE GENOMIC DNA]</scope>
    <source>
        <strain evidence="11">DSM 17101</strain>
    </source>
</reference>
<evidence type="ECO:0000313" key="10">
    <source>
        <dbReference type="EMBL" id="SDP90318.1"/>
    </source>
</evidence>
<dbReference type="PROSITE" id="PS50110">
    <property type="entry name" value="RESPONSE_REGULATORY"/>
    <property type="match status" value="1"/>
</dbReference>
<dbReference type="InterPro" id="IPR039420">
    <property type="entry name" value="WalR-like"/>
</dbReference>
<keyword evidence="3" id="KW-0805">Transcription regulation</keyword>
<dbReference type="OrthoDB" id="165980at2"/>
<dbReference type="SUPFAM" id="SSF46894">
    <property type="entry name" value="C-terminal effector domain of the bipartite response regulators"/>
    <property type="match status" value="1"/>
</dbReference>
<gene>
    <name evidence="10" type="ORF">SAMN04489708_14011</name>
</gene>
<feature type="domain" description="Response regulatory" evidence="8">
    <location>
        <begin position="7"/>
        <end position="121"/>
    </location>
</feature>
<dbReference type="CDD" id="cd17574">
    <property type="entry name" value="REC_OmpR"/>
    <property type="match status" value="1"/>
</dbReference>
<keyword evidence="1 6" id="KW-0597">Phosphoprotein</keyword>
<protein>
    <submittedName>
        <fullName evidence="10">Two-component system, OmpR family, phosphate regulon response regulator OmpR</fullName>
    </submittedName>
</protein>
<dbReference type="GO" id="GO:0000976">
    <property type="term" value="F:transcription cis-regulatory region binding"/>
    <property type="evidence" value="ECO:0007669"/>
    <property type="project" value="TreeGrafter"/>
</dbReference>
<dbReference type="CDD" id="cd00383">
    <property type="entry name" value="trans_reg_C"/>
    <property type="match status" value="1"/>
</dbReference>
<feature type="domain" description="OmpR/PhoB-type" evidence="9">
    <location>
        <begin position="140"/>
        <end position="239"/>
    </location>
</feature>
<dbReference type="GO" id="GO:0000156">
    <property type="term" value="F:phosphorelay response regulator activity"/>
    <property type="evidence" value="ECO:0007669"/>
    <property type="project" value="TreeGrafter"/>
</dbReference>
<dbReference type="SMART" id="SM00448">
    <property type="entry name" value="REC"/>
    <property type="match status" value="1"/>
</dbReference>
<feature type="modified residue" description="4-aspartylphosphate" evidence="6">
    <location>
        <position position="56"/>
    </location>
</feature>
<keyword evidence="11" id="KW-1185">Reference proteome</keyword>
<dbReference type="InterPro" id="IPR011006">
    <property type="entry name" value="CheY-like_superfamily"/>
</dbReference>
<dbReference type="Gene3D" id="1.10.10.10">
    <property type="entry name" value="Winged helix-like DNA-binding domain superfamily/Winged helix DNA-binding domain"/>
    <property type="match status" value="1"/>
</dbReference>
<dbReference type="PANTHER" id="PTHR48111:SF4">
    <property type="entry name" value="DNA-BINDING DUAL TRANSCRIPTIONAL REGULATOR OMPR"/>
    <property type="match status" value="1"/>
</dbReference>
<evidence type="ECO:0000256" key="5">
    <source>
        <dbReference type="ARBA" id="ARBA00023163"/>
    </source>
</evidence>
<dbReference type="Proteomes" id="UP000199317">
    <property type="component" value="Unassembled WGS sequence"/>
</dbReference>
<name>A0A1H0WI83_9BURK</name>
<evidence type="ECO:0000256" key="7">
    <source>
        <dbReference type="PROSITE-ProRule" id="PRU01091"/>
    </source>
</evidence>
<dbReference type="Pfam" id="PF00486">
    <property type="entry name" value="Trans_reg_C"/>
    <property type="match status" value="1"/>
</dbReference>
<dbReference type="PANTHER" id="PTHR48111">
    <property type="entry name" value="REGULATOR OF RPOS"/>
    <property type="match status" value="1"/>
</dbReference>
<evidence type="ECO:0000259" key="9">
    <source>
        <dbReference type="PROSITE" id="PS51755"/>
    </source>
</evidence>
<evidence type="ECO:0000256" key="6">
    <source>
        <dbReference type="PROSITE-ProRule" id="PRU00169"/>
    </source>
</evidence>
<dbReference type="Pfam" id="PF00072">
    <property type="entry name" value="Response_reg"/>
    <property type="match status" value="1"/>
</dbReference>
<accession>A0A1H0WI83</accession>
<dbReference type="Gene3D" id="3.40.50.2300">
    <property type="match status" value="1"/>
</dbReference>
<evidence type="ECO:0000259" key="8">
    <source>
        <dbReference type="PROSITE" id="PS50110"/>
    </source>
</evidence>
<sequence length="260" mass="28513">MTEPLARILVADDEPDLRSLLQRYLGDQGYAVRAVDGAAPLERLLARERFDVLVLDVMMPGEDGLSLCRRLRAQGETIPILMLTARGDPVDRVVGLEMGADDYLPKPFQPRELLARIQAMVRRQRLLGAHHGPVAAAAAPECIGFGDCTLWPGARRLQRAGQEVDLSSTEFALLLAFARQPRRPLGRDRLIALAYGPGHVATDRSIDVQVMRLRKLIEPDPAHPRHLRTVWGVGYVFLPDGPVPLPAGPPQSSSGPEAPQ</sequence>
<keyword evidence="4 7" id="KW-0238">DNA-binding</keyword>
<dbReference type="PROSITE" id="PS51755">
    <property type="entry name" value="OMPR_PHOB"/>
    <property type="match status" value="1"/>
</dbReference>
<dbReference type="InterPro" id="IPR001867">
    <property type="entry name" value="OmpR/PhoB-type_DNA-bd"/>
</dbReference>
<dbReference type="SUPFAM" id="SSF52172">
    <property type="entry name" value="CheY-like"/>
    <property type="match status" value="1"/>
</dbReference>
<evidence type="ECO:0000256" key="4">
    <source>
        <dbReference type="ARBA" id="ARBA00023125"/>
    </source>
</evidence>
<evidence type="ECO:0000256" key="2">
    <source>
        <dbReference type="ARBA" id="ARBA00023012"/>
    </source>
</evidence>
<dbReference type="SMART" id="SM00862">
    <property type="entry name" value="Trans_reg_C"/>
    <property type="match status" value="1"/>
</dbReference>
<dbReference type="AlphaFoldDB" id="A0A1H0WI83"/>
<evidence type="ECO:0000256" key="3">
    <source>
        <dbReference type="ARBA" id="ARBA00023015"/>
    </source>
</evidence>
<keyword evidence="2" id="KW-0902">Two-component regulatory system</keyword>
<dbReference type="GO" id="GO:0006355">
    <property type="term" value="P:regulation of DNA-templated transcription"/>
    <property type="evidence" value="ECO:0007669"/>
    <property type="project" value="InterPro"/>
</dbReference>
<keyword evidence="5" id="KW-0804">Transcription</keyword>
<evidence type="ECO:0000313" key="11">
    <source>
        <dbReference type="Proteomes" id="UP000199317"/>
    </source>
</evidence>
<dbReference type="RefSeq" id="WP_092839436.1">
    <property type="nucleotide sequence ID" value="NZ_CP028290.1"/>
</dbReference>
<dbReference type="GO" id="GO:0032993">
    <property type="term" value="C:protein-DNA complex"/>
    <property type="evidence" value="ECO:0007669"/>
    <property type="project" value="TreeGrafter"/>
</dbReference>
<dbReference type="InterPro" id="IPR001789">
    <property type="entry name" value="Sig_transdc_resp-reg_receiver"/>
</dbReference>
<evidence type="ECO:0000256" key="1">
    <source>
        <dbReference type="ARBA" id="ARBA00022553"/>
    </source>
</evidence>